<dbReference type="PANTHER" id="PTHR43150:SF2">
    <property type="entry name" value="HYPERKINETIC, ISOFORM M"/>
    <property type="match status" value="1"/>
</dbReference>
<accession>A0A2X0LQP5</accession>
<dbReference type="InterPro" id="IPR005399">
    <property type="entry name" value="K_chnl_volt-dep_bsu_KCNAB-rel"/>
</dbReference>
<dbReference type="InterPro" id="IPR036812">
    <property type="entry name" value="NAD(P)_OxRdtase_dom_sf"/>
</dbReference>
<dbReference type="Pfam" id="PF00248">
    <property type="entry name" value="Aldo_ket_red"/>
    <property type="match status" value="1"/>
</dbReference>
<dbReference type="GO" id="GO:0016491">
    <property type="term" value="F:oxidoreductase activity"/>
    <property type="evidence" value="ECO:0007669"/>
    <property type="project" value="UniProtKB-KW"/>
</dbReference>
<dbReference type="EMBL" id="FQNC01000012">
    <property type="protein sequence ID" value="SGY14465.1"/>
    <property type="molecule type" value="Genomic_DNA"/>
</dbReference>
<dbReference type="Proteomes" id="UP000249464">
    <property type="component" value="Unassembled WGS sequence"/>
</dbReference>
<evidence type="ECO:0000313" key="5">
    <source>
        <dbReference type="EMBL" id="SGY14465.1"/>
    </source>
</evidence>
<evidence type="ECO:0000256" key="3">
    <source>
        <dbReference type="ARBA" id="ARBA00023002"/>
    </source>
</evidence>
<protein>
    <submittedName>
        <fullName evidence="5">BQ5605_C010g06190 protein</fullName>
    </submittedName>
</protein>
<name>A0A2X0LQP5_9BASI</name>
<keyword evidence="3" id="KW-0560">Oxidoreductase</keyword>
<dbReference type="PRINTS" id="PR01577">
    <property type="entry name" value="KCNABCHANNEL"/>
</dbReference>
<organism evidence="5 6">
    <name type="scientific">Microbotryum silenes-dioicae</name>
    <dbReference type="NCBI Taxonomy" id="796604"/>
    <lineage>
        <taxon>Eukaryota</taxon>
        <taxon>Fungi</taxon>
        <taxon>Dikarya</taxon>
        <taxon>Basidiomycota</taxon>
        <taxon>Pucciniomycotina</taxon>
        <taxon>Microbotryomycetes</taxon>
        <taxon>Microbotryales</taxon>
        <taxon>Microbotryaceae</taxon>
        <taxon>Microbotryum</taxon>
    </lineage>
</organism>
<reference evidence="5 6" key="1">
    <citation type="submission" date="2016-11" db="EMBL/GenBank/DDBJ databases">
        <authorList>
            <person name="Jaros S."/>
            <person name="Januszkiewicz K."/>
            <person name="Wedrychowicz H."/>
        </authorList>
    </citation>
    <scope>NUCLEOTIDE SEQUENCE [LARGE SCALE GENOMIC DNA]</scope>
</reference>
<evidence type="ECO:0000313" key="6">
    <source>
        <dbReference type="Proteomes" id="UP000249464"/>
    </source>
</evidence>
<feature type="domain" description="NADP-dependent oxidoreductase" evidence="4">
    <location>
        <begin position="63"/>
        <end position="365"/>
    </location>
</feature>
<gene>
    <name evidence="5" type="primary">BQ5605_C010g06190</name>
    <name evidence="5" type="ORF">BQ5605_C010G06190</name>
</gene>
<evidence type="ECO:0000259" key="4">
    <source>
        <dbReference type="Pfam" id="PF00248"/>
    </source>
</evidence>
<dbReference type="InterPro" id="IPR023210">
    <property type="entry name" value="NADP_OxRdtase_dom"/>
</dbReference>
<dbReference type="PANTHER" id="PTHR43150">
    <property type="entry name" value="HYPERKINETIC, ISOFORM M"/>
    <property type="match status" value="1"/>
</dbReference>
<proteinExistence type="inferred from homology"/>
<evidence type="ECO:0000256" key="1">
    <source>
        <dbReference type="ARBA" id="ARBA00006515"/>
    </source>
</evidence>
<dbReference type="AlphaFoldDB" id="A0A2X0LQP5"/>
<sequence length="379" mass="42072">MQFNYFGNTGLKVSSMASGKDSAKLTGLADKTFFSIQVSAFALGGWLTYGGTVKGDPVKVVFFPAVDAQDIMKAAFEGGINTFDTAEVYANGQCEIEMGRVIKELGWKREEIVLISKIFFGTGQKHPNQNGLSRKHLIEGTRASLKRLNVEYLDIVFAHRHDPATPMEEIVRGFNFLIDQGLAFYWGTSEWSAAQIEEAHAVARRLNLIAPVAEQCHYSMLHREKFEVEYKPLFEREGYGTTVWSPLESGLLTGKYDEGVSGPRSKRPWSENRTFLLTTSQTTVKELKTPAGEAKLAKIRKLKSVADDLGCTRATLALAWAAKNPHVSTVILGASKPEQVTENLKALEILPKLTKEVLEKIEKILDNTPAQPNTFGRTR</sequence>
<evidence type="ECO:0000256" key="2">
    <source>
        <dbReference type="ARBA" id="ARBA00022857"/>
    </source>
</evidence>
<keyword evidence="6" id="KW-1185">Reference proteome</keyword>
<dbReference type="Gene3D" id="3.20.20.100">
    <property type="entry name" value="NADP-dependent oxidoreductase domain"/>
    <property type="match status" value="1"/>
</dbReference>
<dbReference type="SUPFAM" id="SSF51430">
    <property type="entry name" value="NAD(P)-linked oxidoreductase"/>
    <property type="match status" value="1"/>
</dbReference>
<keyword evidence="2" id="KW-0521">NADP</keyword>
<dbReference type="STRING" id="796604.A0A2X0LQP5"/>
<comment type="similarity">
    <text evidence="1">Belongs to the shaker potassium channel beta subunit family.</text>
</comment>